<dbReference type="STRING" id="1472767.AOX59_16470"/>
<evidence type="ECO:0000259" key="1">
    <source>
        <dbReference type="Pfam" id="PF04754"/>
    </source>
</evidence>
<accession>A0A0U4EAR1</accession>
<dbReference type="KEGG" id="lao:AOX59_16470"/>
<organism evidence="2 3">
    <name type="scientific">Lentibacillus amyloliquefaciens</name>
    <dbReference type="NCBI Taxonomy" id="1472767"/>
    <lineage>
        <taxon>Bacteria</taxon>
        <taxon>Bacillati</taxon>
        <taxon>Bacillota</taxon>
        <taxon>Bacilli</taxon>
        <taxon>Bacillales</taxon>
        <taxon>Bacillaceae</taxon>
        <taxon>Lentibacillus</taxon>
    </lineage>
</organism>
<dbReference type="RefSeq" id="WP_068447125.1">
    <property type="nucleotide sequence ID" value="NZ_CP013862.1"/>
</dbReference>
<protein>
    <recommendedName>
        <fullName evidence="1">Transposase (putative) YhgA-like domain-containing protein</fullName>
    </recommendedName>
</protein>
<gene>
    <name evidence="2" type="ORF">AOX59_16470</name>
</gene>
<keyword evidence="3" id="KW-1185">Reference proteome</keyword>
<dbReference type="InterPro" id="IPR006842">
    <property type="entry name" value="Transposase_31"/>
</dbReference>
<evidence type="ECO:0000313" key="2">
    <source>
        <dbReference type="EMBL" id="ALX50033.1"/>
    </source>
</evidence>
<dbReference type="OrthoDB" id="419816at2"/>
<dbReference type="Proteomes" id="UP000050331">
    <property type="component" value="Chromosome"/>
</dbReference>
<name>A0A0U4EAR1_9BACI</name>
<reference evidence="2 3" key="1">
    <citation type="submission" date="2016-01" db="EMBL/GenBank/DDBJ databases">
        <title>Complete genome sequence of strain Lentibacillus amyloliquefaciens LAM0015T isolated from saline sediment.</title>
        <authorList>
            <person name="Wang J.-L."/>
            <person name="He M.-X."/>
        </authorList>
    </citation>
    <scope>NUCLEOTIDE SEQUENCE [LARGE SCALE GENOMIC DNA]</scope>
    <source>
        <strain evidence="2 3">LAM0015</strain>
    </source>
</reference>
<dbReference type="Pfam" id="PF04754">
    <property type="entry name" value="Transposase_31"/>
    <property type="match status" value="1"/>
</dbReference>
<sequence length="193" mass="22967">MEKVATPLILEQKPPYLDQDGLWKKVITELFEPFILFFAPDLHKKLDWSKQADSLEQEFHRVFPVKKGTKYTDKLMKVHLKNGEEHWVLIHIEVQGYKEDDFAERMFQYFYRIFDKYHKKIYAIALFADDDHSFKPAKYTYQFHGTELNYTYNTYKILDQEEETLLLSDNPFAYAVLGGLYMLKSRNNATSVA</sequence>
<feature type="domain" description="Transposase (putative) YhgA-like" evidence="1">
    <location>
        <begin position="70"/>
        <end position="120"/>
    </location>
</feature>
<dbReference type="AlphaFoldDB" id="A0A0U4EAR1"/>
<proteinExistence type="predicted"/>
<dbReference type="EMBL" id="CP013862">
    <property type="protein sequence ID" value="ALX50033.1"/>
    <property type="molecule type" value="Genomic_DNA"/>
</dbReference>
<evidence type="ECO:0000313" key="3">
    <source>
        <dbReference type="Proteomes" id="UP000050331"/>
    </source>
</evidence>